<evidence type="ECO:0000313" key="3">
    <source>
        <dbReference type="Proteomes" id="UP000626109"/>
    </source>
</evidence>
<dbReference type="Proteomes" id="UP000626109">
    <property type="component" value="Unassembled WGS sequence"/>
</dbReference>
<dbReference type="AlphaFoldDB" id="A0A813L9X1"/>
<feature type="region of interest" description="Disordered" evidence="1">
    <location>
        <begin position="1"/>
        <end position="23"/>
    </location>
</feature>
<feature type="non-terminal residue" evidence="2">
    <location>
        <position position="1"/>
    </location>
</feature>
<accession>A0A813L9X1</accession>
<proteinExistence type="predicted"/>
<feature type="non-terminal residue" evidence="2">
    <location>
        <position position="158"/>
    </location>
</feature>
<name>A0A813L9X1_POLGL</name>
<protein>
    <submittedName>
        <fullName evidence="2">Uncharacterized protein</fullName>
    </submittedName>
</protein>
<comment type="caution">
    <text evidence="2">The sequence shown here is derived from an EMBL/GenBank/DDBJ whole genome shotgun (WGS) entry which is preliminary data.</text>
</comment>
<reference evidence="2" key="1">
    <citation type="submission" date="2021-02" db="EMBL/GenBank/DDBJ databases">
        <authorList>
            <person name="Dougan E. K."/>
            <person name="Rhodes N."/>
            <person name="Thang M."/>
            <person name="Chan C."/>
        </authorList>
    </citation>
    <scope>NUCLEOTIDE SEQUENCE</scope>
</reference>
<gene>
    <name evidence="2" type="ORF">PGLA2088_LOCUS43219</name>
</gene>
<evidence type="ECO:0000313" key="2">
    <source>
        <dbReference type="EMBL" id="CAE8723550.1"/>
    </source>
</evidence>
<organism evidence="2 3">
    <name type="scientific">Polarella glacialis</name>
    <name type="common">Dinoflagellate</name>
    <dbReference type="NCBI Taxonomy" id="89957"/>
    <lineage>
        <taxon>Eukaryota</taxon>
        <taxon>Sar</taxon>
        <taxon>Alveolata</taxon>
        <taxon>Dinophyceae</taxon>
        <taxon>Suessiales</taxon>
        <taxon>Suessiaceae</taxon>
        <taxon>Polarella</taxon>
    </lineage>
</organism>
<sequence>VYDLRAKARSPTELMGSPSGGEGVQEALNPDPDIAHFEGPVWVPSAFSTDIFAISSSSNTKSGRDTDFGSEDMQLLGGDLGGGLHNVEICCVRCSDTANGDSLIFAMDAMGVVSFWRVLELWAGIKLALQGSLSLAQDVHCLGGFLSASYLCVHPQQQ</sequence>
<dbReference type="EMBL" id="CAJNNW010034683">
    <property type="protein sequence ID" value="CAE8723550.1"/>
    <property type="molecule type" value="Genomic_DNA"/>
</dbReference>
<evidence type="ECO:0000256" key="1">
    <source>
        <dbReference type="SAM" id="MobiDB-lite"/>
    </source>
</evidence>